<reference evidence="1" key="1">
    <citation type="submission" date="2020-11" db="EMBL/GenBank/DDBJ databases">
        <authorList>
            <person name="Whiteford S."/>
        </authorList>
    </citation>
    <scope>NUCLEOTIDE SEQUENCE</scope>
</reference>
<dbReference type="EMBL" id="CAJHNJ030000086">
    <property type="protein sequence ID" value="CAG9134822.1"/>
    <property type="molecule type" value="Genomic_DNA"/>
</dbReference>
<evidence type="ECO:0000313" key="1">
    <source>
        <dbReference type="EMBL" id="CAG9134822.1"/>
    </source>
</evidence>
<organism evidence="1 2">
    <name type="scientific">Plutella xylostella</name>
    <name type="common">Diamondback moth</name>
    <name type="synonym">Plutella maculipennis</name>
    <dbReference type="NCBI Taxonomy" id="51655"/>
    <lineage>
        <taxon>Eukaryota</taxon>
        <taxon>Metazoa</taxon>
        <taxon>Ecdysozoa</taxon>
        <taxon>Arthropoda</taxon>
        <taxon>Hexapoda</taxon>
        <taxon>Insecta</taxon>
        <taxon>Pterygota</taxon>
        <taxon>Neoptera</taxon>
        <taxon>Endopterygota</taxon>
        <taxon>Lepidoptera</taxon>
        <taxon>Glossata</taxon>
        <taxon>Ditrysia</taxon>
        <taxon>Yponomeutoidea</taxon>
        <taxon>Plutellidae</taxon>
        <taxon>Plutella</taxon>
    </lineage>
</organism>
<proteinExistence type="predicted"/>
<accession>A0A8S4G7A4</accession>
<name>A0A8S4G7A4_PLUXY</name>
<keyword evidence="2" id="KW-1185">Reference proteome</keyword>
<gene>
    <name evidence="1" type="ORF">PLXY2_LOCUS13048</name>
</gene>
<sequence>MEYSKALNAKSELSELEAVTPPLWNGPARIESPEPRPLDDGDHPLLDEVSTAYSASVIQRAFITWVHLGKKNSFRHVCDYYHRLEDLEMTFTLDQRVKSRRREYSIISRSPPLSSEFVRHYGHIYGYQQEQSTSSSASASPEQKLAGIWGTNGAIANQLLSISNGAVDAESLQCWARIYNAKTM</sequence>
<comment type="caution">
    <text evidence="1">The sequence shown here is derived from an EMBL/GenBank/DDBJ whole genome shotgun (WGS) entry which is preliminary data.</text>
</comment>
<evidence type="ECO:0000313" key="2">
    <source>
        <dbReference type="Proteomes" id="UP000653454"/>
    </source>
</evidence>
<protein>
    <submittedName>
        <fullName evidence="1">(diamondback moth) hypothetical protein</fullName>
    </submittedName>
</protein>
<dbReference type="AlphaFoldDB" id="A0A8S4G7A4"/>
<dbReference type="Proteomes" id="UP000653454">
    <property type="component" value="Unassembled WGS sequence"/>
</dbReference>